<evidence type="ECO:0000313" key="1">
    <source>
        <dbReference type="EMBL" id="QHU12040.1"/>
    </source>
</evidence>
<accession>A0A6C0K5G9</accession>
<organism evidence="1">
    <name type="scientific">viral metagenome</name>
    <dbReference type="NCBI Taxonomy" id="1070528"/>
    <lineage>
        <taxon>unclassified sequences</taxon>
        <taxon>metagenomes</taxon>
        <taxon>organismal metagenomes</taxon>
    </lineage>
</organism>
<reference evidence="1" key="1">
    <citation type="journal article" date="2020" name="Nature">
        <title>Giant virus diversity and host interactions through global metagenomics.</title>
        <authorList>
            <person name="Schulz F."/>
            <person name="Roux S."/>
            <person name="Paez-Espino D."/>
            <person name="Jungbluth S."/>
            <person name="Walsh D.A."/>
            <person name="Denef V.J."/>
            <person name="McMahon K.D."/>
            <person name="Konstantinidis K.T."/>
            <person name="Eloe-Fadrosh E.A."/>
            <person name="Kyrpides N.C."/>
            <person name="Woyke T."/>
        </authorList>
    </citation>
    <scope>NUCLEOTIDE SEQUENCE</scope>
    <source>
        <strain evidence="1">GVMAG-S-1101169-75</strain>
    </source>
</reference>
<name>A0A6C0K5G9_9ZZZZ</name>
<sequence>MKPIQNLTSYLRRAFMEVCPETDEAHAVALLKALKSSPSILGGEVIVEEPFPTDRLTDAQKQLMDQPFFTTYSDATDHLCSYSEEECQLVENAGKALSAMNAVDVRNEATVRSVLPKVIEYRKIENAAWDPLKRDTVVQLKFELSRPAPLRLVQAPFSTVSPSLAMMVRHVGKPFQGAHMTVTDLEVVRQHLGTCHYFIATFWVGPSDKFKIEIGTAYRSAHFPGVASVAPDHICRILTRGNLRGEELKKAYEDFEEAYGEDDEDEFLHHRVPILLQMQDFIRL</sequence>
<protein>
    <submittedName>
        <fullName evidence="1">Uncharacterized protein</fullName>
    </submittedName>
</protein>
<dbReference type="AlphaFoldDB" id="A0A6C0K5G9"/>
<proteinExistence type="predicted"/>
<dbReference type="EMBL" id="MN740795">
    <property type="protein sequence ID" value="QHU12040.1"/>
    <property type="molecule type" value="Genomic_DNA"/>
</dbReference>